<evidence type="ECO:0000313" key="2">
    <source>
        <dbReference type="Proteomes" id="UP001054252"/>
    </source>
</evidence>
<reference evidence="1 2" key="1">
    <citation type="journal article" date="2021" name="Commun. Biol.">
        <title>The genome of Shorea leprosula (Dipterocarpaceae) highlights the ecological relevance of drought in aseasonal tropical rainforests.</title>
        <authorList>
            <person name="Ng K.K.S."/>
            <person name="Kobayashi M.J."/>
            <person name="Fawcett J.A."/>
            <person name="Hatakeyama M."/>
            <person name="Paape T."/>
            <person name="Ng C.H."/>
            <person name="Ang C.C."/>
            <person name="Tnah L.H."/>
            <person name="Lee C.T."/>
            <person name="Nishiyama T."/>
            <person name="Sese J."/>
            <person name="O'Brien M.J."/>
            <person name="Copetti D."/>
            <person name="Mohd Noor M.I."/>
            <person name="Ong R.C."/>
            <person name="Putra M."/>
            <person name="Sireger I.Z."/>
            <person name="Indrioko S."/>
            <person name="Kosugi Y."/>
            <person name="Izuno A."/>
            <person name="Isagi Y."/>
            <person name="Lee S.L."/>
            <person name="Shimizu K.K."/>
        </authorList>
    </citation>
    <scope>NUCLEOTIDE SEQUENCE [LARGE SCALE GENOMIC DNA]</scope>
    <source>
        <strain evidence="1">214</strain>
    </source>
</reference>
<accession>A0AAV5IJN3</accession>
<organism evidence="1 2">
    <name type="scientific">Rubroshorea leprosula</name>
    <dbReference type="NCBI Taxonomy" id="152421"/>
    <lineage>
        <taxon>Eukaryota</taxon>
        <taxon>Viridiplantae</taxon>
        <taxon>Streptophyta</taxon>
        <taxon>Embryophyta</taxon>
        <taxon>Tracheophyta</taxon>
        <taxon>Spermatophyta</taxon>
        <taxon>Magnoliopsida</taxon>
        <taxon>eudicotyledons</taxon>
        <taxon>Gunneridae</taxon>
        <taxon>Pentapetalae</taxon>
        <taxon>rosids</taxon>
        <taxon>malvids</taxon>
        <taxon>Malvales</taxon>
        <taxon>Dipterocarpaceae</taxon>
        <taxon>Rubroshorea</taxon>
    </lineage>
</organism>
<sequence length="55" mass="6262">MDDGMTRKRKIQRSTVAEREIIQDGGLQTLALVVHPQNFQVLMVKRESPKDRSPG</sequence>
<proteinExistence type="predicted"/>
<dbReference type="AlphaFoldDB" id="A0AAV5IJN3"/>
<gene>
    <name evidence="1" type="ORF">SLEP1_g14620</name>
</gene>
<protein>
    <submittedName>
        <fullName evidence="1">Uncharacterized protein</fullName>
    </submittedName>
</protein>
<comment type="caution">
    <text evidence="1">The sequence shown here is derived from an EMBL/GenBank/DDBJ whole genome shotgun (WGS) entry which is preliminary data.</text>
</comment>
<evidence type="ECO:0000313" key="1">
    <source>
        <dbReference type="EMBL" id="GKV02151.1"/>
    </source>
</evidence>
<dbReference type="EMBL" id="BPVZ01000018">
    <property type="protein sequence ID" value="GKV02151.1"/>
    <property type="molecule type" value="Genomic_DNA"/>
</dbReference>
<dbReference type="Proteomes" id="UP001054252">
    <property type="component" value="Unassembled WGS sequence"/>
</dbReference>
<name>A0AAV5IJN3_9ROSI</name>
<keyword evidence="2" id="KW-1185">Reference proteome</keyword>